<accession>A0A101XQT0</accession>
<evidence type="ECO:0000313" key="2">
    <source>
        <dbReference type="EMBL" id="KUO95816.1"/>
    </source>
</evidence>
<feature type="domain" description="HTH cro/C1-type" evidence="1">
    <location>
        <begin position="15"/>
        <end position="69"/>
    </location>
</feature>
<keyword evidence="3" id="KW-1185">Reference proteome</keyword>
<dbReference type="SUPFAM" id="SSF47413">
    <property type="entry name" value="lambda repressor-like DNA-binding domains"/>
    <property type="match status" value="1"/>
</dbReference>
<dbReference type="RefSeq" id="WP_067715990.1">
    <property type="nucleotide sequence ID" value="NZ_LPVJ01000035.1"/>
</dbReference>
<dbReference type="Gene3D" id="1.10.260.40">
    <property type="entry name" value="lambda repressor-like DNA-binding domains"/>
    <property type="match status" value="1"/>
</dbReference>
<dbReference type="InterPro" id="IPR001387">
    <property type="entry name" value="Cro/C1-type_HTH"/>
</dbReference>
<proteinExistence type="predicted"/>
<gene>
    <name evidence="2" type="ORF">ATW55_15080</name>
</gene>
<dbReference type="Proteomes" id="UP000053557">
    <property type="component" value="Unassembled WGS sequence"/>
</dbReference>
<dbReference type="GO" id="GO:0003677">
    <property type="term" value="F:DNA binding"/>
    <property type="evidence" value="ECO:0007669"/>
    <property type="project" value="InterPro"/>
</dbReference>
<evidence type="ECO:0000313" key="3">
    <source>
        <dbReference type="Proteomes" id="UP000053557"/>
    </source>
</evidence>
<dbReference type="SMART" id="SM00530">
    <property type="entry name" value="HTH_XRE"/>
    <property type="match status" value="1"/>
</dbReference>
<comment type="caution">
    <text evidence="2">The sequence shown here is derived from an EMBL/GenBank/DDBJ whole genome shotgun (WGS) entry which is preliminary data.</text>
</comment>
<dbReference type="EMBL" id="LPVJ01000035">
    <property type="protein sequence ID" value="KUO95816.1"/>
    <property type="molecule type" value="Genomic_DNA"/>
</dbReference>
<name>A0A101XQT0_9BACL</name>
<dbReference type="PROSITE" id="PS50943">
    <property type="entry name" value="HTH_CROC1"/>
    <property type="match status" value="1"/>
</dbReference>
<dbReference type="Pfam" id="PF01381">
    <property type="entry name" value="HTH_3"/>
    <property type="match status" value="1"/>
</dbReference>
<dbReference type="CDD" id="cd00093">
    <property type="entry name" value="HTH_XRE"/>
    <property type="match status" value="1"/>
</dbReference>
<organism evidence="2 3">
    <name type="scientific">Ferroacidibacillus organovorans</name>
    <dbReference type="NCBI Taxonomy" id="1765683"/>
    <lineage>
        <taxon>Bacteria</taxon>
        <taxon>Bacillati</taxon>
        <taxon>Bacillota</taxon>
        <taxon>Bacilli</taxon>
        <taxon>Bacillales</taxon>
        <taxon>Alicyclobacillaceae</taxon>
        <taxon>Ferroacidibacillus</taxon>
    </lineage>
</organism>
<evidence type="ECO:0000259" key="1">
    <source>
        <dbReference type="PROSITE" id="PS50943"/>
    </source>
</evidence>
<protein>
    <recommendedName>
        <fullName evidence="1">HTH cro/C1-type domain-containing protein</fullName>
    </recommendedName>
</protein>
<dbReference type="InterPro" id="IPR010982">
    <property type="entry name" value="Lambda_DNA-bd_dom_sf"/>
</dbReference>
<sequence length="90" mass="10293">MSKFIGLIGVKPGALTRARILQGLSQRELAQMVDYSVAHVSQLERGIRHPSPQAAQQLCRVLDKPFDELFYLHNVYKSEHKETEGEWNET</sequence>
<dbReference type="AlphaFoldDB" id="A0A101XQT0"/>
<reference evidence="2 3" key="1">
    <citation type="submission" date="2015-12" db="EMBL/GenBank/DDBJ databases">
        <title>Draft genome sequence of Acidibacillus ferrooxidans ITV001, isolated from a chalcopyrite acid mine drainage site in Brazil.</title>
        <authorList>
            <person name="Dall'Agnol H."/>
            <person name="Nancucheo I."/>
            <person name="Johnson B."/>
            <person name="Oliveira R."/>
            <person name="Leite L."/>
            <person name="Pylro V."/>
            <person name="Nunes G.L."/>
            <person name="Tzotzos G."/>
            <person name="Fernandes G.R."/>
            <person name="Dutra J."/>
            <person name="Orellana S.C."/>
            <person name="Oliveira G."/>
        </authorList>
    </citation>
    <scope>NUCLEOTIDE SEQUENCE [LARGE SCALE GENOMIC DNA]</scope>
    <source>
        <strain evidence="3">ITV01</strain>
    </source>
</reference>